<organism evidence="10">
    <name type="scientific">Trypanosoma brucei</name>
    <dbReference type="NCBI Taxonomy" id="5691"/>
    <lineage>
        <taxon>Eukaryota</taxon>
        <taxon>Discoba</taxon>
        <taxon>Euglenozoa</taxon>
        <taxon>Kinetoplastea</taxon>
        <taxon>Metakinetoplastina</taxon>
        <taxon>Trypanosomatida</taxon>
        <taxon>Trypanosomatidae</taxon>
        <taxon>Trypanosoma</taxon>
    </lineage>
</organism>
<accession>A0A1J0R716</accession>
<evidence type="ECO:0000256" key="1">
    <source>
        <dbReference type="ARBA" id="ARBA00002523"/>
    </source>
</evidence>
<keyword evidence="5" id="KW-0732">Signal</keyword>
<keyword evidence="4" id="KW-0336">GPI-anchor</keyword>
<protein>
    <submittedName>
        <fullName evidence="10">Variant surface glycoprotein 1125.1404</fullName>
    </submittedName>
</protein>
<comment type="subcellular location">
    <subcellularLocation>
        <location evidence="2">Cell membrane</location>
        <topology evidence="2">Lipid-anchor</topology>
        <topology evidence="2">GPI-anchor</topology>
    </subcellularLocation>
</comment>
<evidence type="ECO:0000256" key="7">
    <source>
        <dbReference type="ARBA" id="ARBA00023180"/>
    </source>
</evidence>
<evidence type="ECO:0000256" key="4">
    <source>
        <dbReference type="ARBA" id="ARBA00022622"/>
    </source>
</evidence>
<comment type="function">
    <text evidence="1">VSG forms a coat on the surface of the parasite. The trypanosome evades the immune response of the host by expressing a series of antigenically distinct VSGs from an estimated 1000 VSG genes.</text>
</comment>
<keyword evidence="8" id="KW-0449">Lipoprotein</keyword>
<dbReference type="AlphaFoldDB" id="A0A1J0R716"/>
<dbReference type="VEuPathDB" id="TriTrypDB:Tb427_000709800"/>
<sequence length="364" mass="38220">MKRRSAHIVCGADTPTVTTCWQKTAALVIVFLLITDYVASTTAVEKSSASGFKVICQLINLATQDAHASESSQIDDSIESTLALFNLKISAPKALKELTAAEAAAAEIEKEGFAEKVHCAGEAKERCVKAATRAKDHGKSKEQRSLEKAAAHPQILEAINATLMQIDTAVRELKAEKQSAQPMEVNKLLLQALGTKPDGISELKLTKWSSNRATSCGKPKGGTGGTVVGANLATDIVCLCSSDASNTDNKACGTKAAGPTVQFSGSGNELKDAWKTLAGECKTQFPAQPLTASNLQDAIRHFEIEIAKPQGADDVLTNTLGFIKGAGSTGWSGGGDGNDGSCVYYGRSTANKGPIRPAWVTPLK</sequence>
<evidence type="ECO:0000313" key="10">
    <source>
        <dbReference type="EMBL" id="APD73616.1"/>
    </source>
</evidence>
<evidence type="ECO:0000259" key="9">
    <source>
        <dbReference type="Pfam" id="PF13206"/>
    </source>
</evidence>
<keyword evidence="6" id="KW-0472">Membrane</keyword>
<evidence type="ECO:0000256" key="6">
    <source>
        <dbReference type="ARBA" id="ARBA00023136"/>
    </source>
</evidence>
<dbReference type="Pfam" id="PF13206">
    <property type="entry name" value="VSG_B"/>
    <property type="match status" value="1"/>
</dbReference>
<keyword evidence="7" id="KW-0325">Glycoprotein</keyword>
<name>A0A1J0R716_9TRYP</name>
<proteinExistence type="predicted"/>
<dbReference type="GO" id="GO:0098552">
    <property type="term" value="C:side of membrane"/>
    <property type="evidence" value="ECO:0007669"/>
    <property type="project" value="UniProtKB-KW"/>
</dbReference>
<evidence type="ECO:0000256" key="5">
    <source>
        <dbReference type="ARBA" id="ARBA00022729"/>
    </source>
</evidence>
<evidence type="ECO:0000256" key="8">
    <source>
        <dbReference type="ARBA" id="ARBA00023288"/>
    </source>
</evidence>
<dbReference type="VEuPathDB" id="TriTrypDB:Tb11.v5.0926"/>
<dbReference type="GO" id="GO:0005886">
    <property type="term" value="C:plasma membrane"/>
    <property type="evidence" value="ECO:0007669"/>
    <property type="project" value="UniProtKB-SubCell"/>
</dbReference>
<dbReference type="EMBL" id="KX699660">
    <property type="protein sequence ID" value="APD73616.1"/>
    <property type="molecule type" value="Genomic_DNA"/>
</dbReference>
<keyword evidence="3" id="KW-1003">Cell membrane</keyword>
<feature type="domain" description="Trypanosome variant surface glycoprotein B-type N-terminal" evidence="9">
    <location>
        <begin position="38"/>
        <end position="363"/>
    </location>
</feature>
<evidence type="ECO:0000256" key="3">
    <source>
        <dbReference type="ARBA" id="ARBA00022475"/>
    </source>
</evidence>
<reference evidence="10" key="1">
    <citation type="submission" date="2016-08" db="EMBL/GenBank/DDBJ databases">
        <title>VSG repertoire of Trypanosoma brucei EATRO 1125.</title>
        <authorList>
            <person name="Cross G.A."/>
        </authorList>
    </citation>
    <scope>NUCLEOTIDE SEQUENCE</scope>
    <source>
        <strain evidence="10">EATRO 1125</strain>
    </source>
</reference>
<evidence type="ECO:0000256" key="2">
    <source>
        <dbReference type="ARBA" id="ARBA00004609"/>
    </source>
</evidence>
<dbReference type="InterPro" id="IPR025932">
    <property type="entry name" value="Trypano_VSG_B_N_dom"/>
</dbReference>